<keyword evidence="4" id="KW-1185">Reference proteome</keyword>
<accession>A0A371CJ00</accession>
<evidence type="ECO:0000259" key="2">
    <source>
        <dbReference type="SMART" id="SM00382"/>
    </source>
</evidence>
<dbReference type="Pfam" id="PF00004">
    <property type="entry name" value="AAA"/>
    <property type="match status" value="1"/>
</dbReference>
<dbReference type="AlphaFoldDB" id="A0A371CJ00"/>
<dbReference type="SUPFAM" id="SSF52540">
    <property type="entry name" value="P-loop containing nucleoside triphosphate hydrolases"/>
    <property type="match status" value="1"/>
</dbReference>
<dbReference type="InterPro" id="IPR003593">
    <property type="entry name" value="AAA+_ATPase"/>
</dbReference>
<feature type="region of interest" description="Disordered" evidence="1">
    <location>
        <begin position="1"/>
        <end position="45"/>
    </location>
</feature>
<dbReference type="PANTHER" id="PTHR46411">
    <property type="entry name" value="FAMILY ATPASE, PUTATIVE-RELATED"/>
    <property type="match status" value="1"/>
</dbReference>
<evidence type="ECO:0000313" key="3">
    <source>
        <dbReference type="EMBL" id="RDX40256.1"/>
    </source>
</evidence>
<name>A0A371CJ00_9APHY</name>
<dbReference type="OrthoDB" id="10042665at2759"/>
<dbReference type="STRING" id="139420.A0A371CJ00"/>
<dbReference type="CDD" id="cd19481">
    <property type="entry name" value="RecA-like_protease"/>
    <property type="match status" value="1"/>
</dbReference>
<dbReference type="SMART" id="SM00382">
    <property type="entry name" value="AAA"/>
    <property type="match status" value="1"/>
</dbReference>
<dbReference type="PANTHER" id="PTHR46411:SF3">
    <property type="entry name" value="AAA+ ATPASE DOMAIN-CONTAINING PROTEIN"/>
    <property type="match status" value="1"/>
</dbReference>
<dbReference type="Gene3D" id="3.40.50.300">
    <property type="entry name" value="P-loop containing nucleotide triphosphate hydrolases"/>
    <property type="match status" value="1"/>
</dbReference>
<evidence type="ECO:0000256" key="1">
    <source>
        <dbReference type="SAM" id="MobiDB-lite"/>
    </source>
</evidence>
<gene>
    <name evidence="3" type="ORF">OH76DRAFT_1508554</name>
</gene>
<dbReference type="GO" id="GO:0016887">
    <property type="term" value="F:ATP hydrolysis activity"/>
    <property type="evidence" value="ECO:0007669"/>
    <property type="project" value="InterPro"/>
</dbReference>
<dbReference type="GO" id="GO:0005524">
    <property type="term" value="F:ATP binding"/>
    <property type="evidence" value="ECO:0007669"/>
    <property type="project" value="InterPro"/>
</dbReference>
<dbReference type="EMBL" id="KZ857571">
    <property type="protein sequence ID" value="RDX40256.1"/>
    <property type="molecule type" value="Genomic_DNA"/>
</dbReference>
<keyword evidence="3" id="KW-0378">Hydrolase</keyword>
<dbReference type="InterPro" id="IPR027417">
    <property type="entry name" value="P-loop_NTPase"/>
</dbReference>
<organism evidence="3 4">
    <name type="scientific">Lentinus brumalis</name>
    <dbReference type="NCBI Taxonomy" id="2498619"/>
    <lineage>
        <taxon>Eukaryota</taxon>
        <taxon>Fungi</taxon>
        <taxon>Dikarya</taxon>
        <taxon>Basidiomycota</taxon>
        <taxon>Agaricomycotina</taxon>
        <taxon>Agaricomycetes</taxon>
        <taxon>Polyporales</taxon>
        <taxon>Polyporaceae</taxon>
        <taxon>Lentinus</taxon>
    </lineage>
</organism>
<evidence type="ECO:0000313" key="4">
    <source>
        <dbReference type="Proteomes" id="UP000256964"/>
    </source>
</evidence>
<dbReference type="Proteomes" id="UP000256964">
    <property type="component" value="Unassembled WGS sequence"/>
</dbReference>
<proteinExistence type="predicted"/>
<reference evidence="3 4" key="1">
    <citation type="journal article" date="2018" name="Biotechnol. Biofuels">
        <title>Integrative visual omics of the white-rot fungus Polyporus brumalis exposes the biotechnological potential of its oxidative enzymes for delignifying raw plant biomass.</title>
        <authorList>
            <person name="Miyauchi S."/>
            <person name="Rancon A."/>
            <person name="Drula E."/>
            <person name="Hage H."/>
            <person name="Chaduli D."/>
            <person name="Favel A."/>
            <person name="Grisel S."/>
            <person name="Henrissat B."/>
            <person name="Herpoel-Gimbert I."/>
            <person name="Ruiz-Duenas F.J."/>
            <person name="Chevret D."/>
            <person name="Hainaut M."/>
            <person name="Lin J."/>
            <person name="Wang M."/>
            <person name="Pangilinan J."/>
            <person name="Lipzen A."/>
            <person name="Lesage-Meessen L."/>
            <person name="Navarro D."/>
            <person name="Riley R."/>
            <person name="Grigoriev I.V."/>
            <person name="Zhou S."/>
            <person name="Raouche S."/>
            <person name="Rosso M.N."/>
        </authorList>
    </citation>
    <scope>NUCLEOTIDE SEQUENCE [LARGE SCALE GENOMIC DNA]</scope>
    <source>
        <strain evidence="3 4">BRFM 1820</strain>
    </source>
</reference>
<dbReference type="InterPro" id="IPR003959">
    <property type="entry name" value="ATPase_AAA_core"/>
</dbReference>
<dbReference type="Pfam" id="PF22942">
    <property type="entry name" value="DUF7025"/>
    <property type="match status" value="1"/>
</dbReference>
<sequence length="789" mass="87390">MRPYRDSSQRARDSQKSQLLSGGEREKDDVDSGVAEPQAPLPSPNLKIKRVDHFWSTWSKGWKYRNTGSSVVAEAVRPVGNGTDNDPWQNFCFVVVRKLPDPRTADKPGAAGDITFQIVVKSPYLLKACKDVVGTVPGISWTAEPLELDPHLLLAFFPQFEQYEKALRSKGRTPEEEHVLATLTVLMDYFTYLRKDYRSTLAKIASLKASGEITFDLLYAILVPRTILVTECPVTGEPRALQLLSATKYETSLCSLYVLLCESVDSTEEGAYPGRVESVAIPSSNSNANRRTQRGSARDRLAALRAQAASPGIIAGHGEGVTAGDRPFGRVQSKIVLGAFKGTEKINTLEAYPIEYHANPEAMKILLLERGRKWASFKGIHHVHYEGTAAFAISVNGRKKIIKYNVNSRIMVDRGNFIRLNPNYELPVLSTTNNQNVVTGGMPPSSNQNATDNVPTLDVGSKRKAPVDEVSLTEEELILASPIVYGFSLSDKIWLEFNVENIKPIVWNEEAFQGLVLAADRKNLLRSLVDAHNADLGFDDFVQGKGQGLIINLFGPPGVGKTLSAEATSEHVHRPLYVVGGGDLGTKASELDLALERVFDIATSWKAIVLIDEADVFLERRSLHDLERNAMVAVFLRHIEYYRGILFLTTNRITAFDEAFLSRIHVALHFGELTTSAKTQVWRAFLHKAGVSDSDVGEDQVQELAKREINGRQIKNACRTAKSLAYSRGEPLGVVHLAETLDAMEEFTVRWERTSRIVSDYDQPFIPPTGCLNSCAWIVTQHALSCVIK</sequence>
<protein>
    <submittedName>
        <fullName evidence="3">P-loop containing nucleoside triphosphate hydrolase protein</fullName>
    </submittedName>
</protein>
<dbReference type="InterPro" id="IPR054289">
    <property type="entry name" value="DUF7025"/>
</dbReference>
<feature type="compositionally biased region" description="Basic and acidic residues" evidence="1">
    <location>
        <begin position="1"/>
        <end position="15"/>
    </location>
</feature>
<feature type="domain" description="AAA+ ATPase" evidence="2">
    <location>
        <begin position="547"/>
        <end position="672"/>
    </location>
</feature>